<dbReference type="GeneID" id="24823146"/>
<evidence type="ECO:0000256" key="1">
    <source>
        <dbReference type="SAM" id="Phobius"/>
    </source>
</evidence>
<dbReference type="PATRIC" id="fig|1434109.4.peg.2086"/>
<feature type="transmembrane region" description="Helical" evidence="1">
    <location>
        <begin position="69"/>
        <end position="87"/>
    </location>
</feature>
<dbReference type="AlphaFoldDB" id="A0A0E3LLA1"/>
<keyword evidence="1" id="KW-1133">Transmembrane helix</keyword>
<feature type="transmembrane region" description="Helical" evidence="1">
    <location>
        <begin position="7"/>
        <end position="33"/>
    </location>
</feature>
<protein>
    <submittedName>
        <fullName evidence="2">Transmembrane transport protein</fullName>
    </submittedName>
</protein>
<gene>
    <name evidence="2" type="ORF">MSBRW_1658</name>
</gene>
<evidence type="ECO:0000313" key="3">
    <source>
        <dbReference type="Proteomes" id="UP000033038"/>
    </source>
</evidence>
<organism evidence="2 3">
    <name type="scientific">Methanosarcina barkeri str. Wiesmoor</name>
    <dbReference type="NCBI Taxonomy" id="1434109"/>
    <lineage>
        <taxon>Archaea</taxon>
        <taxon>Methanobacteriati</taxon>
        <taxon>Methanobacteriota</taxon>
        <taxon>Stenosarchaea group</taxon>
        <taxon>Methanomicrobia</taxon>
        <taxon>Methanosarcinales</taxon>
        <taxon>Methanosarcinaceae</taxon>
        <taxon>Methanosarcina</taxon>
    </lineage>
</organism>
<dbReference type="HOGENOM" id="CLU_2115466_0_0_2"/>
<proteinExistence type="predicted"/>
<dbReference type="InterPro" id="IPR038770">
    <property type="entry name" value="Na+/solute_symporter_sf"/>
</dbReference>
<reference evidence="2 3" key="1">
    <citation type="submission" date="2014-07" db="EMBL/GenBank/DDBJ databases">
        <title>Methanogenic archaea and the global carbon cycle.</title>
        <authorList>
            <person name="Henriksen J.R."/>
            <person name="Luke J."/>
            <person name="Reinhart S."/>
            <person name="Benedict M.N."/>
            <person name="Youngblut N.D."/>
            <person name="Metcalf M.E."/>
            <person name="Whitaker R.J."/>
            <person name="Metcalf W.W."/>
        </authorList>
    </citation>
    <scope>NUCLEOTIDE SEQUENCE [LARGE SCALE GENOMIC DNA]</scope>
    <source>
        <strain evidence="2 3">Wiesmoor</strain>
    </source>
</reference>
<dbReference type="Proteomes" id="UP000033038">
    <property type="component" value="Chromosome"/>
</dbReference>
<dbReference type="Gene3D" id="1.20.1530.20">
    <property type="match status" value="1"/>
</dbReference>
<name>A0A0E3LLA1_METBA</name>
<evidence type="ECO:0000313" key="2">
    <source>
        <dbReference type="EMBL" id="AKB50911.1"/>
    </source>
</evidence>
<dbReference type="KEGG" id="mbw:MSBRW_1658"/>
<accession>A0A0E3LLA1</accession>
<keyword evidence="1" id="KW-0472">Membrane</keyword>
<keyword evidence="1 2" id="KW-0812">Transmembrane</keyword>
<dbReference type="EMBL" id="CP009526">
    <property type="protein sequence ID" value="AKB50911.1"/>
    <property type="molecule type" value="Genomic_DNA"/>
</dbReference>
<sequence>MVYFSDLVNVIGTTAVMVAVVFVLVSFVIGYFLGGSNRPIKRVLALGTAQRNLSAALAIATLNFTDPDVMVMIMVVALAGLILLMFIGGEMGKRIEMPEEEAHDQKNSSSEPGK</sequence>
<dbReference type="RefSeq" id="WP_052305919.1">
    <property type="nucleotide sequence ID" value="NZ_CP009526.1"/>
</dbReference>